<dbReference type="PROSITE" id="PS51774">
    <property type="entry name" value="NAB"/>
    <property type="match status" value="1"/>
</dbReference>
<dbReference type="Pfam" id="PF07765">
    <property type="entry name" value="KIP1"/>
    <property type="match status" value="1"/>
</dbReference>
<dbReference type="AlphaFoldDB" id="A0AAF0V525"/>
<organism evidence="5 6">
    <name type="scientific">Solanum verrucosum</name>
    <dbReference type="NCBI Taxonomy" id="315347"/>
    <lineage>
        <taxon>Eukaryota</taxon>
        <taxon>Viridiplantae</taxon>
        <taxon>Streptophyta</taxon>
        <taxon>Embryophyta</taxon>
        <taxon>Tracheophyta</taxon>
        <taxon>Spermatophyta</taxon>
        <taxon>Magnoliopsida</taxon>
        <taxon>eudicotyledons</taxon>
        <taxon>Gunneridae</taxon>
        <taxon>Pentapetalae</taxon>
        <taxon>asterids</taxon>
        <taxon>lamiids</taxon>
        <taxon>Solanales</taxon>
        <taxon>Solanaceae</taxon>
        <taxon>Solanoideae</taxon>
        <taxon>Solaneae</taxon>
        <taxon>Solanum</taxon>
    </lineage>
</organism>
<dbReference type="PANTHER" id="PTHR47357">
    <property type="entry name" value="COP1-INTERACTIVE PROTEIN 1"/>
    <property type="match status" value="1"/>
</dbReference>
<dbReference type="InterPro" id="IPR011684">
    <property type="entry name" value="NAB"/>
</dbReference>
<keyword evidence="1 2" id="KW-0175">Coiled coil</keyword>
<feature type="region of interest" description="Disordered" evidence="3">
    <location>
        <begin position="157"/>
        <end position="190"/>
    </location>
</feature>
<evidence type="ECO:0000256" key="3">
    <source>
        <dbReference type="SAM" id="MobiDB-lite"/>
    </source>
</evidence>
<gene>
    <name evidence="5" type="ORF">MTR67_050729</name>
</gene>
<dbReference type="EMBL" id="CP133623">
    <property type="protein sequence ID" value="WMV57344.1"/>
    <property type="molecule type" value="Genomic_DNA"/>
</dbReference>
<dbReference type="GO" id="GO:0003779">
    <property type="term" value="F:actin binding"/>
    <property type="evidence" value="ECO:0007669"/>
    <property type="project" value="InterPro"/>
</dbReference>
<dbReference type="Proteomes" id="UP001234989">
    <property type="component" value="Chromosome 12"/>
</dbReference>
<dbReference type="PANTHER" id="PTHR47357:SF4">
    <property type="entry name" value="MYOSIN HEAVY CHAIN-LIKE PROTEIN"/>
    <property type="match status" value="1"/>
</dbReference>
<reference evidence="5" key="1">
    <citation type="submission" date="2023-08" db="EMBL/GenBank/DDBJ databases">
        <title>A de novo genome assembly of Solanum verrucosum Schlechtendal, a Mexican diploid species geographically isolated from the other diploid A-genome species in potato relatives.</title>
        <authorList>
            <person name="Hosaka K."/>
        </authorList>
    </citation>
    <scope>NUCLEOTIDE SEQUENCE</scope>
    <source>
        <tissue evidence="5">Young leaves</tissue>
    </source>
</reference>
<feature type="region of interest" description="Disordered" evidence="3">
    <location>
        <begin position="1"/>
        <end position="30"/>
    </location>
</feature>
<name>A0AAF0V525_SOLVR</name>
<evidence type="ECO:0000256" key="1">
    <source>
        <dbReference type="ARBA" id="ARBA00023054"/>
    </source>
</evidence>
<protein>
    <recommendedName>
        <fullName evidence="4">NAB domain-containing protein</fullName>
    </recommendedName>
</protein>
<evidence type="ECO:0000256" key="2">
    <source>
        <dbReference type="SAM" id="Coils"/>
    </source>
</evidence>
<dbReference type="GO" id="GO:0005856">
    <property type="term" value="C:cytoskeleton"/>
    <property type="evidence" value="ECO:0007669"/>
    <property type="project" value="TreeGrafter"/>
</dbReference>
<feature type="coiled-coil region" evidence="2">
    <location>
        <begin position="559"/>
        <end position="661"/>
    </location>
</feature>
<evidence type="ECO:0000313" key="5">
    <source>
        <dbReference type="EMBL" id="WMV57344.1"/>
    </source>
</evidence>
<proteinExistence type="predicted"/>
<evidence type="ECO:0000313" key="6">
    <source>
        <dbReference type="Proteomes" id="UP001234989"/>
    </source>
</evidence>
<feature type="compositionally biased region" description="Polar residues" evidence="3">
    <location>
        <begin position="159"/>
        <end position="168"/>
    </location>
</feature>
<accession>A0AAF0V525</accession>
<feature type="coiled-coil region" evidence="2">
    <location>
        <begin position="718"/>
        <end position="776"/>
    </location>
</feature>
<keyword evidence="6" id="KW-1185">Reference proteome</keyword>
<feature type="coiled-coil region" evidence="2">
    <location>
        <begin position="305"/>
        <end position="533"/>
    </location>
</feature>
<feature type="compositionally biased region" description="Low complexity" evidence="3">
    <location>
        <begin position="170"/>
        <end position="183"/>
    </location>
</feature>
<evidence type="ECO:0000259" key="4">
    <source>
        <dbReference type="PROSITE" id="PS51774"/>
    </source>
</evidence>
<dbReference type="GO" id="GO:0005200">
    <property type="term" value="F:structural constituent of cytoskeleton"/>
    <property type="evidence" value="ECO:0007669"/>
    <property type="project" value="TreeGrafter"/>
</dbReference>
<feature type="compositionally biased region" description="Basic and acidic residues" evidence="3">
    <location>
        <begin position="19"/>
        <end position="30"/>
    </location>
</feature>
<sequence length="808" mass="94693">MEAEMAKQRLKGSMKAFQRHMDPEKEEQLKGIKIEMAKQRLKGSMKAFQSHMDPEKEEQLKTIKIEIENKVKRIVKLSKSMNKGSRDGNIRRRAELIQLVDDLHKQYQSLYAKYENLKGEVKYNLRAKAGDDAASSSSSVSDSEAYHSPWQFAGEGSSYFPNNTNHENASLDLDSLPDSPTSSVQEPESRDFFKDLNNQGTENSMTDKLINKSAWLKEKLTEKEEDILSLTKKYEVHESERLAEIKTLEDQIAMMKIELETSCVQKKELGEKITCKSNEFKQMEAAFQEKSDQFSNLLTRFEENQTNSKSKIDDLMAQAKSLQQELDSLHTERNEQLKSFNNQKRELELSLEKKCHEGTVEVKDLTEKIKFLQQELEATSHRKSEVEMSLKEKNEELSECHLQIENLKEKLTSASLIEKETLKENEGLQVHVKDLKLEVDSLCSQKSDLEKQIRDINREAYRSQLEKEELTDKMKELETILLEKKHELSTLQKKHDVYANDMSNKNSSMETRINTLQQQLRTEETEKVLLQSQLEKDKHNSYNSLTHMEKKNIELTTKITDQEKSIRENEDIIKKLNEEHRQMKIRLEDSKSNLQSAERKIEEMTEDLRKKFEDGLRILSRRIRVAEQMHLENKEWYQKTRDSYEKENNDLKEKNARLQVGVRGIKDITLTANDTLASLDTVALKFEECTGHFFNRMSKVSCELKFVKDWVMRKNKAIVHVQDDLDCLLEQLDVKEAEILVYREKVWKSDNKVRELEKMIKEKDDSTLALKEEKREAIRQLCIWIDYHRSRSVYYQKSLSVFGSRKNL</sequence>
<feature type="domain" description="NAB" evidence="4">
    <location>
        <begin position="44"/>
        <end position="121"/>
    </location>
</feature>